<reference evidence="4" key="1">
    <citation type="journal article" date="2002" name="J. Bacteriol.">
        <title>Identification and localization of the gene cluster encoding biosynthesis of the antitumor macrolactam leinamycin in Streptomyces atroolivaceus S-140.</title>
        <authorList>
            <person name="Cheng Y.Q."/>
            <person name="Tang G.L."/>
            <person name="Shen B."/>
        </authorList>
    </citation>
    <scope>NUCLEOTIDE SEQUENCE</scope>
</reference>
<keyword evidence="2" id="KW-1133">Transmembrane helix</keyword>
<protein>
    <submittedName>
        <fullName evidence="4">Putative fatty acid desaturase</fullName>
    </submittedName>
</protein>
<evidence type="ECO:0000256" key="2">
    <source>
        <dbReference type="SAM" id="Phobius"/>
    </source>
</evidence>
<name>Q8GGR8_STRAZ</name>
<feature type="transmembrane region" description="Helical" evidence="2">
    <location>
        <begin position="46"/>
        <end position="69"/>
    </location>
</feature>
<organism evidence="4">
    <name type="scientific">Streptomyces atroolivaceus</name>
    <dbReference type="NCBI Taxonomy" id="66869"/>
    <lineage>
        <taxon>Bacteria</taxon>
        <taxon>Bacillati</taxon>
        <taxon>Actinomycetota</taxon>
        <taxon>Actinomycetes</taxon>
        <taxon>Kitasatosporales</taxon>
        <taxon>Streptomycetaceae</taxon>
        <taxon>Streptomyces</taxon>
    </lineage>
</organism>
<accession>Q8GGR8</accession>
<dbReference type="InterPro" id="IPR005804">
    <property type="entry name" value="FA_desaturase_dom"/>
</dbReference>
<dbReference type="CDD" id="cd03510">
    <property type="entry name" value="Rhizobitoxine-FADS-like"/>
    <property type="match status" value="1"/>
</dbReference>
<feature type="transmembrane region" description="Helical" evidence="2">
    <location>
        <begin position="200"/>
        <end position="220"/>
    </location>
</feature>
<evidence type="ECO:0000259" key="3">
    <source>
        <dbReference type="Pfam" id="PF00487"/>
    </source>
</evidence>
<feature type="region of interest" description="Disordered" evidence="1">
    <location>
        <begin position="319"/>
        <end position="341"/>
    </location>
</feature>
<reference evidence="4" key="3">
    <citation type="journal article" date="2003" name="Proc. Natl. Acad. Sci. U.S.A.">
        <title>Type I polyketide synthase requiring a discrete acyltransferase for polyketide biosynthesis.</title>
        <authorList>
            <person name="Cheng Y.Q."/>
            <person name="Tang G.L."/>
            <person name="Shen B."/>
        </authorList>
    </citation>
    <scope>NUCLEOTIDE SEQUENCE</scope>
</reference>
<reference evidence="4" key="2">
    <citation type="submission" date="2002-02" db="EMBL/GenBank/DDBJ databases">
        <authorList>
            <person name="Cheng Y.-Q."/>
            <person name="Tang G.-L."/>
            <person name="Shen B."/>
        </authorList>
    </citation>
    <scope>NUCLEOTIDE SEQUENCE</scope>
</reference>
<dbReference type="EMBL" id="AF484556">
    <property type="protein sequence ID" value="AAN85497.1"/>
    <property type="molecule type" value="Genomic_DNA"/>
</dbReference>
<dbReference type="Pfam" id="PF00487">
    <property type="entry name" value="FA_desaturase"/>
    <property type="match status" value="1"/>
</dbReference>
<keyword evidence="2" id="KW-0812">Transmembrane</keyword>
<reference evidence="4" key="4">
    <citation type="journal article" date="2004" name="Chem. Biol.">
        <title>Leinamycin biosynthesis revealing unprecedented architectural complexity for a hybrid polyketide synthase and nonribosomal peptide synthetase.</title>
        <authorList>
            <person name="Tang G.L."/>
            <person name="Cheng Y.Q."/>
            <person name="Shen B."/>
        </authorList>
    </citation>
    <scope>NUCLEOTIDE SEQUENCE</scope>
</reference>
<dbReference type="AlphaFoldDB" id="Q8GGR8"/>
<feature type="transmembrane region" description="Helical" evidence="2">
    <location>
        <begin position="226"/>
        <end position="245"/>
    </location>
</feature>
<feature type="transmembrane region" description="Helical" evidence="2">
    <location>
        <begin position="75"/>
        <end position="93"/>
    </location>
</feature>
<keyword evidence="2" id="KW-0472">Membrane</keyword>
<feature type="domain" description="Fatty acid desaturase" evidence="3">
    <location>
        <begin position="83"/>
        <end position="313"/>
    </location>
</feature>
<sequence length="341" mass="37140">MTQTAPLSPRDRPAATPEPASRPYARGYQSPAALRPVLRAAHHTRLATTAAVAVADQLVLIAAILAASWPGWWSAPAPAAAGVLMALTALILTGRQIRALECLVHEASHFNWSRHHRRANDRCATVLAGLPTGIRIARYRAEHLVHHSRLGTEDDPDLQRYAELDITGLDRTSRVGYARSLLVRIAAHQRGWYRSTSTDLPALLLPVGWALLVVSLPAALLWGAAAAAVAAGVWLTGFALVLPVLRFIGESSEHSYHDADTVFDSTITNIGPLQRRLIHPHSDGYHTVHHLWPGAPHHQLRLLHDELMSADPQGFAGRLRTRSRIVADPTPRTGPGSTPWT</sequence>
<evidence type="ECO:0000313" key="4">
    <source>
        <dbReference type="EMBL" id="AAN85497.1"/>
    </source>
</evidence>
<proteinExistence type="predicted"/>
<evidence type="ECO:0000256" key="1">
    <source>
        <dbReference type="SAM" id="MobiDB-lite"/>
    </source>
</evidence>
<feature type="region of interest" description="Disordered" evidence="1">
    <location>
        <begin position="1"/>
        <end position="26"/>
    </location>
</feature>
<dbReference type="GO" id="GO:0006629">
    <property type="term" value="P:lipid metabolic process"/>
    <property type="evidence" value="ECO:0007669"/>
    <property type="project" value="InterPro"/>
</dbReference>